<dbReference type="NCBIfam" id="TIGR03021">
    <property type="entry name" value="pilP_fam"/>
    <property type="match status" value="1"/>
</dbReference>
<accession>A0A3Y9C6M2</accession>
<protein>
    <submittedName>
        <fullName evidence="2">Type IV pilus biogenesis protein PilP</fullName>
    </submittedName>
</protein>
<feature type="chain" id="PRO_5040682457" evidence="1">
    <location>
        <begin position="24"/>
        <end position="154"/>
    </location>
</feature>
<name>A0A3Y9C6M2_SALEB</name>
<sequence length="154" mass="15908">MHRSKILLIPLAVFALFTRQSFAGPDTPAAPAVTTGELEALQNRNILLEARVRGAQLEKQLEEAAAGGGLPAAVSPGAQAGTVMTPQAAPRQPQGLPVVLEISGRDKKLQAVLRLADGRQTTVRTGSPLPGTALTVKSVTPAGVTLSNGTLLTF</sequence>
<dbReference type="Proteomes" id="UP000839708">
    <property type="component" value="Unassembled WGS sequence"/>
</dbReference>
<comment type="caution">
    <text evidence="2">The sequence shown here is derived from an EMBL/GenBank/DDBJ whole genome shotgun (WGS) entry which is preliminary data.</text>
</comment>
<dbReference type="EMBL" id="AAAFYZ010000121">
    <property type="protein sequence ID" value="EAB8479654.1"/>
    <property type="molecule type" value="Genomic_DNA"/>
</dbReference>
<evidence type="ECO:0000256" key="1">
    <source>
        <dbReference type="SAM" id="SignalP"/>
    </source>
</evidence>
<dbReference type="EMBL" id="AAGTQF010000084">
    <property type="protein sequence ID" value="EBR8574328.1"/>
    <property type="molecule type" value="Genomic_DNA"/>
</dbReference>
<keyword evidence="1" id="KW-0732">Signal</keyword>
<proteinExistence type="predicted"/>
<dbReference type="InterPro" id="IPR022753">
    <property type="entry name" value="T4SS_pilus_biogen_PilP"/>
</dbReference>
<evidence type="ECO:0000313" key="3">
    <source>
        <dbReference type="EMBL" id="EBR8574328.1"/>
    </source>
</evidence>
<feature type="signal peptide" evidence="1">
    <location>
        <begin position="1"/>
        <end position="23"/>
    </location>
</feature>
<gene>
    <name evidence="2" type="primary">pilP</name>
    <name evidence="2" type="ORF">AU894_26485</name>
    <name evidence="3" type="ORF">DOV67_22725</name>
</gene>
<dbReference type="Proteomes" id="UP000839644">
    <property type="component" value="Unassembled WGS sequence"/>
</dbReference>
<dbReference type="AlphaFoldDB" id="A0A3Y9C6M2"/>
<evidence type="ECO:0000313" key="2">
    <source>
        <dbReference type="EMBL" id="EAB8479654.1"/>
    </source>
</evidence>
<organism evidence="2">
    <name type="scientific">Salmonella enterica subsp. enterica serovar Java</name>
    <dbReference type="NCBI Taxonomy" id="224729"/>
    <lineage>
        <taxon>Bacteria</taxon>
        <taxon>Pseudomonadati</taxon>
        <taxon>Pseudomonadota</taxon>
        <taxon>Gammaproteobacteria</taxon>
        <taxon>Enterobacterales</taxon>
        <taxon>Enterobacteriaceae</taxon>
        <taxon>Salmonella</taxon>
    </lineage>
</organism>
<reference evidence="2" key="1">
    <citation type="submission" date="2018-08" db="EMBL/GenBank/DDBJ databases">
        <authorList>
            <person name="Ashton P.M."/>
            <person name="Dallman T."/>
            <person name="Nair S."/>
            <person name="De Pinna E."/>
            <person name="Peters T."/>
            <person name="Grant K."/>
        </authorList>
    </citation>
    <scope>NUCLEOTIDE SEQUENCE [LARGE SCALE GENOMIC DNA]</scope>
    <source>
        <strain evidence="2">43913</strain>
        <strain evidence="3">498895</strain>
    </source>
</reference>